<organism evidence="5 6">
    <name type="scientific">Pseudomonas fluorescens</name>
    <dbReference type="NCBI Taxonomy" id="294"/>
    <lineage>
        <taxon>Bacteria</taxon>
        <taxon>Pseudomonadati</taxon>
        <taxon>Pseudomonadota</taxon>
        <taxon>Gammaproteobacteria</taxon>
        <taxon>Pseudomonadales</taxon>
        <taxon>Pseudomonadaceae</taxon>
        <taxon>Pseudomonas</taxon>
    </lineage>
</organism>
<proteinExistence type="predicted"/>
<dbReference type="InterPro" id="IPR015943">
    <property type="entry name" value="WD40/YVTN_repeat-like_dom_sf"/>
</dbReference>
<dbReference type="Pfam" id="PF14870">
    <property type="entry name" value="PSII_BNR"/>
    <property type="match status" value="2"/>
</dbReference>
<dbReference type="EMBL" id="CABVGY010000005">
    <property type="protein sequence ID" value="VVM58274.1"/>
    <property type="molecule type" value="Genomic_DNA"/>
</dbReference>
<dbReference type="Gene3D" id="2.130.10.10">
    <property type="entry name" value="YVTN repeat-like/Quinoprotein amine dehydrogenase"/>
    <property type="match status" value="2"/>
</dbReference>
<sequence length="354" mass="38211" precursor="true">MNTFRWIALTALILALAAPFTRSVVAADFVDVLSSPAIQSDKAIGGVFTGLTRAGQRLVAVGQRGHIFYSDDNGVRWHQAEVPVSSDLVAVHFPSPTQGWAVGHDGIVLHSDNSGETWKRQLDGRQVGQIMLEHFQRQEGQQPNDALLVEAQRMVDEGADKPFLDVWFANDKTGYIVGAFNLIFRTEDGGRSWVPLMDRTDNPGALNLYGIRAIGDDLFIVGEQGLVLKLDSATQRFINIPTPYSGSYFGITGKPGSVLVYGLRGNVYRSVDHGVNWDKVELGLSSSITASTITADGRIILVSQAGHVLVSTDDGASFTLKPQDRLEPAAAAQAIASDVVVVAGARGLRQLPFE</sequence>
<evidence type="ECO:0000313" key="6">
    <source>
        <dbReference type="Proteomes" id="UP000326729"/>
    </source>
</evidence>
<dbReference type="AlphaFoldDB" id="A0A5E6QPP6"/>
<evidence type="ECO:0000256" key="3">
    <source>
        <dbReference type="SAM" id="SignalP"/>
    </source>
</evidence>
<evidence type="ECO:0000256" key="2">
    <source>
        <dbReference type="ARBA" id="ARBA00023276"/>
    </source>
</evidence>
<dbReference type="OrthoDB" id="9813892at2"/>
<evidence type="ECO:0000313" key="5">
    <source>
        <dbReference type="EMBL" id="VVM58274.1"/>
    </source>
</evidence>
<feature type="domain" description="Photosynthesis system II assembly factor Ycf48/Hcf136-like" evidence="4">
    <location>
        <begin position="154"/>
        <end position="317"/>
    </location>
</feature>
<keyword evidence="1" id="KW-0602">Photosynthesis</keyword>
<evidence type="ECO:0000256" key="1">
    <source>
        <dbReference type="ARBA" id="ARBA00022531"/>
    </source>
</evidence>
<evidence type="ECO:0000259" key="4">
    <source>
        <dbReference type="Pfam" id="PF14870"/>
    </source>
</evidence>
<name>A0A5E6QPP6_PSEFL</name>
<gene>
    <name evidence="5" type="primary">hcf136_3</name>
    <name evidence="5" type="ORF">PS659_01174</name>
</gene>
<dbReference type="GO" id="GO:0009523">
    <property type="term" value="C:photosystem II"/>
    <property type="evidence" value="ECO:0007669"/>
    <property type="project" value="UniProtKB-KW"/>
</dbReference>
<dbReference type="RefSeq" id="WP_077182751.1">
    <property type="nucleotide sequence ID" value="NZ_CABVGY010000005.1"/>
</dbReference>
<dbReference type="PANTHER" id="PTHR47199:SF2">
    <property type="entry name" value="PHOTOSYSTEM II STABILITY_ASSEMBLY FACTOR HCF136, CHLOROPLASTIC"/>
    <property type="match status" value="1"/>
</dbReference>
<protein>
    <submittedName>
        <fullName evidence="5">Ycf48-like protein</fullName>
    </submittedName>
</protein>
<feature type="signal peptide" evidence="3">
    <location>
        <begin position="1"/>
        <end position="26"/>
    </location>
</feature>
<dbReference type="SUPFAM" id="SSF50939">
    <property type="entry name" value="Sialidases"/>
    <property type="match status" value="1"/>
</dbReference>
<feature type="chain" id="PRO_5022727900" evidence="3">
    <location>
        <begin position="27"/>
        <end position="354"/>
    </location>
</feature>
<keyword evidence="2" id="KW-0604">Photosystem II</keyword>
<keyword evidence="3" id="KW-0732">Signal</keyword>
<dbReference type="GO" id="GO:0015979">
    <property type="term" value="P:photosynthesis"/>
    <property type="evidence" value="ECO:0007669"/>
    <property type="project" value="UniProtKB-KW"/>
</dbReference>
<dbReference type="InterPro" id="IPR036278">
    <property type="entry name" value="Sialidase_sf"/>
</dbReference>
<feature type="domain" description="Photosynthesis system II assembly factor Ycf48/Hcf136-like" evidence="4">
    <location>
        <begin position="61"/>
        <end position="120"/>
    </location>
</feature>
<reference evidence="5 6" key="1">
    <citation type="submission" date="2019-09" db="EMBL/GenBank/DDBJ databases">
        <authorList>
            <person name="Chandra G."/>
            <person name="Truman W A."/>
        </authorList>
    </citation>
    <scope>NUCLEOTIDE SEQUENCE [LARGE SCALE GENOMIC DNA]</scope>
    <source>
        <strain evidence="5">PS659</strain>
    </source>
</reference>
<accession>A0A5E6QPP6</accession>
<dbReference type="PANTHER" id="PTHR47199">
    <property type="entry name" value="PHOTOSYSTEM II STABILITY/ASSEMBLY FACTOR HCF136, CHLOROPLASTIC"/>
    <property type="match status" value="1"/>
</dbReference>
<dbReference type="InterPro" id="IPR028203">
    <property type="entry name" value="PSII_CF48-like_dom"/>
</dbReference>
<dbReference type="Proteomes" id="UP000326729">
    <property type="component" value="Unassembled WGS sequence"/>
</dbReference>